<keyword evidence="2" id="KW-1185">Reference proteome</keyword>
<accession>A0ABM8UQ00</accession>
<organism evidence="1 2">
    <name type="scientific">Dyadobacter linearis</name>
    <dbReference type="NCBI Taxonomy" id="2823330"/>
    <lineage>
        <taxon>Bacteria</taxon>
        <taxon>Pseudomonadati</taxon>
        <taxon>Bacteroidota</taxon>
        <taxon>Cytophagia</taxon>
        <taxon>Cytophagales</taxon>
        <taxon>Spirosomataceae</taxon>
        <taxon>Dyadobacter</taxon>
    </lineage>
</organism>
<dbReference type="EMBL" id="CAJRAU010000003">
    <property type="protein sequence ID" value="CAG5069587.1"/>
    <property type="molecule type" value="Genomic_DNA"/>
</dbReference>
<gene>
    <name evidence="1" type="ORF">DYBT9623_02323</name>
</gene>
<comment type="caution">
    <text evidence="1">The sequence shown here is derived from an EMBL/GenBank/DDBJ whole genome shotgun (WGS) entry which is preliminary data.</text>
</comment>
<proteinExistence type="predicted"/>
<protein>
    <submittedName>
        <fullName evidence="1">Uncharacterized protein</fullName>
    </submittedName>
</protein>
<reference evidence="1 2" key="1">
    <citation type="submission" date="2021-04" db="EMBL/GenBank/DDBJ databases">
        <authorList>
            <person name="Rodrigo-Torres L."/>
            <person name="Arahal R. D."/>
            <person name="Lucena T."/>
        </authorList>
    </citation>
    <scope>NUCLEOTIDE SEQUENCE [LARGE SCALE GENOMIC DNA]</scope>
    <source>
        <strain evidence="1 2">CECT 9623</strain>
    </source>
</reference>
<name>A0ABM8UQ00_9BACT</name>
<dbReference type="InterPro" id="IPR053865">
    <property type="entry name" value="DUF6934"/>
</dbReference>
<dbReference type="RefSeq" id="WP_215233691.1">
    <property type="nucleotide sequence ID" value="NZ_CAJRAU010000003.1"/>
</dbReference>
<evidence type="ECO:0000313" key="2">
    <source>
        <dbReference type="Proteomes" id="UP000679725"/>
    </source>
</evidence>
<dbReference type="Pfam" id="PF22028">
    <property type="entry name" value="DUF6934"/>
    <property type="match status" value="1"/>
</dbReference>
<sequence length="145" mass="17075">MNEDIYEYSLSKSYEYEFLSIGKEKNVRKLVAFTETGSENVFNLALFDILDSGECSNITETRNQDMITVLATMFRIVANFLERDKDYSVVFRGNDSRRHRLYRIAISRELQQLSEKYVILGINEKGIVHFQKDECYELYIITNKL</sequence>
<evidence type="ECO:0000313" key="1">
    <source>
        <dbReference type="EMBL" id="CAG5069587.1"/>
    </source>
</evidence>
<dbReference type="Proteomes" id="UP000679725">
    <property type="component" value="Unassembled WGS sequence"/>
</dbReference>